<proteinExistence type="predicted"/>
<protein>
    <submittedName>
        <fullName evidence="1">Uncharacterized protein</fullName>
    </submittedName>
</protein>
<evidence type="ECO:0000313" key="1">
    <source>
        <dbReference type="EMBL" id="GFR18723.1"/>
    </source>
</evidence>
<evidence type="ECO:0000313" key="2">
    <source>
        <dbReference type="Proteomes" id="UP000887116"/>
    </source>
</evidence>
<comment type="caution">
    <text evidence="1">The sequence shown here is derived from an EMBL/GenBank/DDBJ whole genome shotgun (WGS) entry which is preliminary data.</text>
</comment>
<sequence>MKILIKIQKDQPDNESDATDINLSDYEIESKKEVNEIEFSSGEDEDLRYIANSYQKRAWVIIFDFETERDFNRYIF</sequence>
<organism evidence="1 2">
    <name type="scientific">Trichonephila clavata</name>
    <name type="common">Joro spider</name>
    <name type="synonym">Nephila clavata</name>
    <dbReference type="NCBI Taxonomy" id="2740835"/>
    <lineage>
        <taxon>Eukaryota</taxon>
        <taxon>Metazoa</taxon>
        <taxon>Ecdysozoa</taxon>
        <taxon>Arthropoda</taxon>
        <taxon>Chelicerata</taxon>
        <taxon>Arachnida</taxon>
        <taxon>Araneae</taxon>
        <taxon>Araneomorphae</taxon>
        <taxon>Entelegynae</taxon>
        <taxon>Araneoidea</taxon>
        <taxon>Nephilidae</taxon>
        <taxon>Trichonephila</taxon>
    </lineage>
</organism>
<dbReference type="Proteomes" id="UP000887116">
    <property type="component" value="Unassembled WGS sequence"/>
</dbReference>
<dbReference type="AlphaFoldDB" id="A0A8X6HA12"/>
<dbReference type="EMBL" id="BMAO01017831">
    <property type="protein sequence ID" value="GFR18723.1"/>
    <property type="molecule type" value="Genomic_DNA"/>
</dbReference>
<name>A0A8X6HA12_TRICU</name>
<accession>A0A8X6HA12</accession>
<reference evidence="1" key="1">
    <citation type="submission" date="2020-07" db="EMBL/GenBank/DDBJ databases">
        <title>Multicomponent nature underlies the extraordinary mechanical properties of spider dragline silk.</title>
        <authorList>
            <person name="Kono N."/>
            <person name="Nakamura H."/>
            <person name="Mori M."/>
            <person name="Yoshida Y."/>
            <person name="Ohtoshi R."/>
            <person name="Malay A.D."/>
            <person name="Moran D.A.P."/>
            <person name="Tomita M."/>
            <person name="Numata K."/>
            <person name="Arakawa K."/>
        </authorList>
    </citation>
    <scope>NUCLEOTIDE SEQUENCE</scope>
</reference>
<keyword evidence="2" id="KW-1185">Reference proteome</keyword>
<gene>
    <name evidence="1" type="ORF">TNCT_694281</name>
</gene>